<organism evidence="2 3">
    <name type="scientific">Aspergillus avenaceus</name>
    <dbReference type="NCBI Taxonomy" id="36643"/>
    <lineage>
        <taxon>Eukaryota</taxon>
        <taxon>Fungi</taxon>
        <taxon>Dikarya</taxon>
        <taxon>Ascomycota</taxon>
        <taxon>Pezizomycotina</taxon>
        <taxon>Eurotiomycetes</taxon>
        <taxon>Eurotiomycetidae</taxon>
        <taxon>Eurotiales</taxon>
        <taxon>Aspergillaceae</taxon>
        <taxon>Aspergillus</taxon>
        <taxon>Aspergillus subgen. Circumdati</taxon>
    </lineage>
</organism>
<dbReference type="AlphaFoldDB" id="A0A5N6U6I1"/>
<dbReference type="EMBL" id="ML742031">
    <property type="protein sequence ID" value="KAE8154202.1"/>
    <property type="molecule type" value="Genomic_DNA"/>
</dbReference>
<evidence type="ECO:0000256" key="1">
    <source>
        <dbReference type="SAM" id="SignalP"/>
    </source>
</evidence>
<protein>
    <submittedName>
        <fullName evidence="2">Uncharacterized protein</fullName>
    </submittedName>
</protein>
<accession>A0A5N6U6I1</accession>
<sequence length="61" mass="6178">MKFLVLVSALVGMVSAAAIAQPELVERACNPIYGDCKVDGDCCGSLTCFTHAAGGGNCADL</sequence>
<evidence type="ECO:0000313" key="3">
    <source>
        <dbReference type="Proteomes" id="UP000325780"/>
    </source>
</evidence>
<feature type="signal peptide" evidence="1">
    <location>
        <begin position="1"/>
        <end position="16"/>
    </location>
</feature>
<dbReference type="OrthoDB" id="4498383at2759"/>
<name>A0A5N6U6I1_ASPAV</name>
<evidence type="ECO:0000313" key="2">
    <source>
        <dbReference type="EMBL" id="KAE8154202.1"/>
    </source>
</evidence>
<reference evidence="2 3" key="1">
    <citation type="submission" date="2019-04" db="EMBL/GenBank/DDBJ databases">
        <title>Friends and foes A comparative genomics study of 23 Aspergillus species from section Flavi.</title>
        <authorList>
            <consortium name="DOE Joint Genome Institute"/>
            <person name="Kjaerbolling I."/>
            <person name="Vesth T."/>
            <person name="Frisvad J.C."/>
            <person name="Nybo J.L."/>
            <person name="Theobald S."/>
            <person name="Kildgaard S."/>
            <person name="Isbrandt T."/>
            <person name="Kuo A."/>
            <person name="Sato A."/>
            <person name="Lyhne E.K."/>
            <person name="Kogle M.E."/>
            <person name="Wiebenga A."/>
            <person name="Kun R.S."/>
            <person name="Lubbers R.J."/>
            <person name="Makela M.R."/>
            <person name="Barry K."/>
            <person name="Chovatia M."/>
            <person name="Clum A."/>
            <person name="Daum C."/>
            <person name="Haridas S."/>
            <person name="He G."/>
            <person name="LaButti K."/>
            <person name="Lipzen A."/>
            <person name="Mondo S."/>
            <person name="Riley R."/>
            <person name="Salamov A."/>
            <person name="Simmons B.A."/>
            <person name="Magnuson J.K."/>
            <person name="Henrissat B."/>
            <person name="Mortensen U.H."/>
            <person name="Larsen T.O."/>
            <person name="Devries R.P."/>
            <person name="Grigoriev I.V."/>
            <person name="Machida M."/>
            <person name="Baker S.E."/>
            <person name="Andersen M.R."/>
        </authorList>
    </citation>
    <scope>NUCLEOTIDE SEQUENCE [LARGE SCALE GENOMIC DNA]</scope>
    <source>
        <strain evidence="2 3">IBT 18842</strain>
    </source>
</reference>
<dbReference type="Proteomes" id="UP000325780">
    <property type="component" value="Unassembled WGS sequence"/>
</dbReference>
<keyword evidence="1" id="KW-0732">Signal</keyword>
<gene>
    <name evidence="2" type="ORF">BDV25DRAFT_136128</name>
</gene>
<feature type="chain" id="PRO_5025024595" evidence="1">
    <location>
        <begin position="17"/>
        <end position="61"/>
    </location>
</feature>
<proteinExistence type="predicted"/>
<keyword evidence="3" id="KW-1185">Reference proteome</keyword>